<feature type="compositionally biased region" description="Polar residues" evidence="5">
    <location>
        <begin position="126"/>
        <end position="156"/>
    </location>
</feature>
<dbReference type="InterPro" id="IPR001584">
    <property type="entry name" value="Integrase_cat-core"/>
</dbReference>
<dbReference type="InterPro" id="IPR036397">
    <property type="entry name" value="RNaseH_sf"/>
</dbReference>
<dbReference type="GO" id="GO:0006508">
    <property type="term" value="P:proteolysis"/>
    <property type="evidence" value="ECO:0007669"/>
    <property type="project" value="UniProtKB-KW"/>
</dbReference>
<dbReference type="InterPro" id="IPR039537">
    <property type="entry name" value="Retrotran_Ty1/copia-like"/>
</dbReference>
<dbReference type="InterPro" id="IPR012337">
    <property type="entry name" value="RNaseH-like_sf"/>
</dbReference>
<dbReference type="Pfam" id="PF22936">
    <property type="entry name" value="Pol_BBD"/>
    <property type="match status" value="1"/>
</dbReference>
<evidence type="ECO:0000313" key="7">
    <source>
        <dbReference type="EMBL" id="KAI5323119.1"/>
    </source>
</evidence>
<evidence type="ECO:0000256" key="5">
    <source>
        <dbReference type="SAM" id="MobiDB-lite"/>
    </source>
</evidence>
<keyword evidence="4" id="KW-0378">Hydrolase</keyword>
<dbReference type="SUPFAM" id="SSF53098">
    <property type="entry name" value="Ribonuclease H-like"/>
    <property type="match status" value="1"/>
</dbReference>
<evidence type="ECO:0000259" key="6">
    <source>
        <dbReference type="PROSITE" id="PS50994"/>
    </source>
</evidence>
<dbReference type="Gene3D" id="3.30.420.10">
    <property type="entry name" value="Ribonuclease H-like superfamily/Ribonuclease H"/>
    <property type="match status" value="1"/>
</dbReference>
<dbReference type="Proteomes" id="UP001054821">
    <property type="component" value="Chromosome 6"/>
</dbReference>
<name>A0AAD4VF09_PRUDU</name>
<dbReference type="GO" id="GO:0015074">
    <property type="term" value="P:DNA integration"/>
    <property type="evidence" value="ECO:0007669"/>
    <property type="project" value="InterPro"/>
</dbReference>
<dbReference type="PANTHER" id="PTHR42648:SF22">
    <property type="entry name" value="REVERSE TRANSCRIPTASE TY1_COPIA-TYPE DOMAIN-CONTAINING PROTEIN"/>
    <property type="match status" value="1"/>
</dbReference>
<feature type="domain" description="Integrase catalytic" evidence="6">
    <location>
        <begin position="376"/>
        <end position="467"/>
    </location>
</feature>
<dbReference type="GO" id="GO:0003676">
    <property type="term" value="F:nucleic acid binding"/>
    <property type="evidence" value="ECO:0007669"/>
    <property type="project" value="InterPro"/>
</dbReference>
<dbReference type="AlphaFoldDB" id="A0AAD4VF09"/>
<dbReference type="EMBL" id="JAJFAZ020000006">
    <property type="protein sequence ID" value="KAI5323119.1"/>
    <property type="molecule type" value="Genomic_DNA"/>
</dbReference>
<evidence type="ECO:0000256" key="3">
    <source>
        <dbReference type="ARBA" id="ARBA00022750"/>
    </source>
</evidence>
<evidence type="ECO:0000256" key="4">
    <source>
        <dbReference type="ARBA" id="ARBA00022801"/>
    </source>
</evidence>
<sequence>MTQNSSRLFQLRRQSILTCQNGESVKVFYEKLHAIWQEIDCLHPHEYGCADDGALRLKELEADRVYDFLGGLDPPYNGVRSRILALSRIHPPLEAYAMVIEEDTRQSAMLGGGSMDLKVDPARQRPVTQYDSNGRSSSRKFSPSAGSHPTGSTPSSLDGPPKCRHCNGNHYSDKCFKEHCYPDWFVDYKARMYGPKAACTITQDETRPPALSANLCASNTMPGMGSNTWIIDTSAFDHMTYDDNMFDELSRNARDPYITSANGLPSPVTGKGTIHLTHSLPLSYALLVPNIRCNLLSVGLLLDTLNASAAFYSTHYFFQDLKTHKKIGHGKRIRGLYYLQLPVAAVRSSFDESSFKCETCVMAKSHRTVFPFSNNKAALPFELVHSDVWGPTRVTSHGFRWFVTFIDDCTRLTRVYLMKHKYDVASILPVFCAMVSTQFHASVKVFRTDNGGEYMNHTLTQFFRDQGGFWISRLCVMYYVPILLRFQSLSYLRRCLGVLPMFMSTPINGVNLTHVLSVVSSLGEKGSELTLAANHNWPILQFDVKNAFLHGDLKEEICMDPLPGIPVTSKKGKLTALIIYVDDMIVTGDDQAYRVSRNVWCEFETKSLGDLKYFLGIEVARSKHGIFLSQRKYVLDLLAETGMLDCKRIDTPSEQNHKFGLYPDQVPTDKERYQ</sequence>
<feature type="region of interest" description="Disordered" evidence="5">
    <location>
        <begin position="111"/>
        <end position="160"/>
    </location>
</feature>
<dbReference type="InterPro" id="IPR013103">
    <property type="entry name" value="RVT_2"/>
</dbReference>
<dbReference type="Pfam" id="PF07727">
    <property type="entry name" value="RVT_2"/>
    <property type="match status" value="1"/>
</dbReference>
<protein>
    <recommendedName>
        <fullName evidence="6">Integrase catalytic domain-containing protein</fullName>
    </recommendedName>
</protein>
<dbReference type="GO" id="GO:0046872">
    <property type="term" value="F:metal ion binding"/>
    <property type="evidence" value="ECO:0007669"/>
    <property type="project" value="UniProtKB-KW"/>
</dbReference>
<keyword evidence="2" id="KW-0479">Metal-binding</keyword>
<proteinExistence type="predicted"/>
<evidence type="ECO:0000256" key="2">
    <source>
        <dbReference type="ARBA" id="ARBA00022723"/>
    </source>
</evidence>
<dbReference type="Pfam" id="PF00665">
    <property type="entry name" value="rve"/>
    <property type="match status" value="1"/>
</dbReference>
<organism evidence="7 8">
    <name type="scientific">Prunus dulcis</name>
    <name type="common">Almond</name>
    <name type="synonym">Amygdalus dulcis</name>
    <dbReference type="NCBI Taxonomy" id="3755"/>
    <lineage>
        <taxon>Eukaryota</taxon>
        <taxon>Viridiplantae</taxon>
        <taxon>Streptophyta</taxon>
        <taxon>Embryophyta</taxon>
        <taxon>Tracheophyta</taxon>
        <taxon>Spermatophyta</taxon>
        <taxon>Magnoliopsida</taxon>
        <taxon>eudicotyledons</taxon>
        <taxon>Gunneridae</taxon>
        <taxon>Pentapetalae</taxon>
        <taxon>rosids</taxon>
        <taxon>fabids</taxon>
        <taxon>Rosales</taxon>
        <taxon>Rosaceae</taxon>
        <taxon>Amygdaloideae</taxon>
        <taxon>Amygdaleae</taxon>
        <taxon>Prunus</taxon>
    </lineage>
</organism>
<dbReference type="PANTHER" id="PTHR42648">
    <property type="entry name" value="TRANSPOSASE, PUTATIVE-RELATED"/>
    <property type="match status" value="1"/>
</dbReference>
<evidence type="ECO:0000313" key="8">
    <source>
        <dbReference type="Proteomes" id="UP001054821"/>
    </source>
</evidence>
<keyword evidence="1" id="KW-0645">Protease</keyword>
<gene>
    <name evidence="7" type="ORF">L3X38_032191</name>
</gene>
<accession>A0AAD4VF09</accession>
<keyword evidence="8" id="KW-1185">Reference proteome</keyword>
<dbReference type="PROSITE" id="PS50994">
    <property type="entry name" value="INTEGRASE"/>
    <property type="match status" value="1"/>
</dbReference>
<dbReference type="GO" id="GO:0004190">
    <property type="term" value="F:aspartic-type endopeptidase activity"/>
    <property type="evidence" value="ECO:0007669"/>
    <property type="project" value="UniProtKB-KW"/>
</dbReference>
<comment type="caution">
    <text evidence="7">The sequence shown here is derived from an EMBL/GenBank/DDBJ whole genome shotgun (WGS) entry which is preliminary data.</text>
</comment>
<dbReference type="InterPro" id="IPR054722">
    <property type="entry name" value="PolX-like_BBD"/>
</dbReference>
<dbReference type="SUPFAM" id="SSF56672">
    <property type="entry name" value="DNA/RNA polymerases"/>
    <property type="match status" value="1"/>
</dbReference>
<dbReference type="InterPro" id="IPR043502">
    <property type="entry name" value="DNA/RNA_pol_sf"/>
</dbReference>
<reference evidence="7 8" key="1">
    <citation type="journal article" date="2022" name="G3 (Bethesda)">
        <title>Whole-genome sequence and methylome profiling of the almond [Prunus dulcis (Mill.) D.A. Webb] cultivar 'Nonpareil'.</title>
        <authorList>
            <person name="D'Amico-Willman K.M."/>
            <person name="Ouma W.Z."/>
            <person name="Meulia T."/>
            <person name="Sideli G.M."/>
            <person name="Gradziel T.M."/>
            <person name="Fresnedo-Ramirez J."/>
        </authorList>
    </citation>
    <scope>NUCLEOTIDE SEQUENCE [LARGE SCALE GENOMIC DNA]</scope>
    <source>
        <strain evidence="7">Clone GOH B32 T37-40</strain>
    </source>
</reference>
<evidence type="ECO:0000256" key="1">
    <source>
        <dbReference type="ARBA" id="ARBA00022670"/>
    </source>
</evidence>
<keyword evidence="3" id="KW-0064">Aspartyl protease</keyword>